<dbReference type="NCBIfam" id="TIGR00730">
    <property type="entry name" value="Rossman fold protein, TIGR00730 family"/>
    <property type="match status" value="1"/>
</dbReference>
<evidence type="ECO:0008006" key="2">
    <source>
        <dbReference type="Google" id="ProtNLM"/>
    </source>
</evidence>
<dbReference type="PANTHER" id="PTHR31223:SF70">
    <property type="entry name" value="LOG FAMILY PROTEIN YJL055W"/>
    <property type="match status" value="1"/>
</dbReference>
<dbReference type="Pfam" id="PF03641">
    <property type="entry name" value="Lysine_decarbox"/>
    <property type="match status" value="1"/>
</dbReference>
<dbReference type="GO" id="GO:0016799">
    <property type="term" value="F:hydrolase activity, hydrolyzing N-glycosyl compounds"/>
    <property type="evidence" value="ECO:0007669"/>
    <property type="project" value="TreeGrafter"/>
</dbReference>
<evidence type="ECO:0000313" key="1">
    <source>
        <dbReference type="EMBL" id="SVA10298.1"/>
    </source>
</evidence>
<dbReference type="InterPro" id="IPR031100">
    <property type="entry name" value="LOG_fam"/>
</dbReference>
<gene>
    <name evidence="1" type="ORF">METZ01_LOCUS63152</name>
</gene>
<dbReference type="Gene3D" id="3.40.50.450">
    <property type="match status" value="1"/>
</dbReference>
<dbReference type="AlphaFoldDB" id="A0A381T3Z3"/>
<accession>A0A381T3Z3</accession>
<organism evidence="1">
    <name type="scientific">marine metagenome</name>
    <dbReference type="NCBI Taxonomy" id="408172"/>
    <lineage>
        <taxon>unclassified sequences</taxon>
        <taxon>metagenomes</taxon>
        <taxon>ecological metagenomes</taxon>
    </lineage>
</organism>
<dbReference type="GO" id="GO:0005829">
    <property type="term" value="C:cytosol"/>
    <property type="evidence" value="ECO:0007669"/>
    <property type="project" value="TreeGrafter"/>
</dbReference>
<dbReference type="SUPFAM" id="SSF102405">
    <property type="entry name" value="MCP/YpsA-like"/>
    <property type="match status" value="1"/>
</dbReference>
<dbReference type="EMBL" id="UINC01003914">
    <property type="protein sequence ID" value="SVA10298.1"/>
    <property type="molecule type" value="Genomic_DNA"/>
</dbReference>
<dbReference type="GO" id="GO:0009691">
    <property type="term" value="P:cytokinin biosynthetic process"/>
    <property type="evidence" value="ECO:0007669"/>
    <property type="project" value="InterPro"/>
</dbReference>
<dbReference type="InterPro" id="IPR005269">
    <property type="entry name" value="LOG"/>
</dbReference>
<sequence>MPDATGGARRCLAVFCGSKVGNDGGVHTLARELGSAMAAGGVGLVYGGAGIGVMGSLADAVLEAGGTAVGVIPVGLFSREVPHGNLTELVEVPDMHARKRAMYERADAFCALPGGYGTLEEVFEAATWTQLGLHDRHKPVVLLDHNGFWSGLEAFLDRAVSDGFVKPGNRGIVSRATSVAEALAILDR</sequence>
<name>A0A381T3Z3_9ZZZZ</name>
<dbReference type="PANTHER" id="PTHR31223">
    <property type="entry name" value="LOG FAMILY PROTEIN YJL055W"/>
    <property type="match status" value="1"/>
</dbReference>
<reference evidence="1" key="1">
    <citation type="submission" date="2018-05" db="EMBL/GenBank/DDBJ databases">
        <authorList>
            <person name="Lanie J.A."/>
            <person name="Ng W.-L."/>
            <person name="Kazmierczak K.M."/>
            <person name="Andrzejewski T.M."/>
            <person name="Davidsen T.M."/>
            <person name="Wayne K.J."/>
            <person name="Tettelin H."/>
            <person name="Glass J.I."/>
            <person name="Rusch D."/>
            <person name="Podicherti R."/>
            <person name="Tsui H.-C.T."/>
            <person name="Winkler M.E."/>
        </authorList>
    </citation>
    <scope>NUCLEOTIDE SEQUENCE</scope>
</reference>
<protein>
    <recommendedName>
        <fullName evidence="2">Cytokinin riboside 5'-monophosphate phosphoribohydrolase</fullName>
    </recommendedName>
</protein>
<proteinExistence type="predicted"/>